<sequence>MLIGVLLGVTWLILLIRYPGRALPISAGALIALGLVVAWVLWQDHRENQRLSRLELRIEYAPQQCTGDRPLRVLLTNHSDRPLQSLRWRIAAHSPGDRLDLTQRSFSEPRYQGPGDLQPGESWSACMPVPPLRPGYRASTLNFRAEGLEGDFAR</sequence>
<keyword evidence="2" id="KW-0812">Transmembrane</keyword>
<gene>
    <name evidence="3" type="ORF">ACFOMF_02165</name>
</gene>
<reference evidence="4" key="1">
    <citation type="journal article" date="2019" name="Int. J. Syst. Evol. Microbiol.">
        <title>The Global Catalogue of Microorganisms (GCM) 10K type strain sequencing project: providing services to taxonomists for standard genome sequencing and annotation.</title>
        <authorList>
            <consortium name="The Broad Institute Genomics Platform"/>
            <consortium name="The Broad Institute Genome Sequencing Center for Infectious Disease"/>
            <person name="Wu L."/>
            <person name="Ma J."/>
        </authorList>
    </citation>
    <scope>NUCLEOTIDE SEQUENCE [LARGE SCALE GENOMIC DNA]</scope>
    <source>
        <strain evidence="4">KCTC 42447</strain>
    </source>
</reference>
<comment type="caution">
    <text evidence="3">The sequence shown here is derived from an EMBL/GenBank/DDBJ whole genome shotgun (WGS) entry which is preliminary data.</text>
</comment>
<proteinExistence type="predicted"/>
<organism evidence="3 4">
    <name type="scientific">Stutzerimonas tarimensis</name>
    <dbReference type="NCBI Taxonomy" id="1507735"/>
    <lineage>
        <taxon>Bacteria</taxon>
        <taxon>Pseudomonadati</taxon>
        <taxon>Pseudomonadota</taxon>
        <taxon>Gammaproteobacteria</taxon>
        <taxon>Pseudomonadales</taxon>
        <taxon>Pseudomonadaceae</taxon>
        <taxon>Stutzerimonas</taxon>
    </lineage>
</organism>
<evidence type="ECO:0000256" key="2">
    <source>
        <dbReference type="SAM" id="Phobius"/>
    </source>
</evidence>
<dbReference type="Proteomes" id="UP001595630">
    <property type="component" value="Unassembled WGS sequence"/>
</dbReference>
<keyword evidence="2" id="KW-1133">Transmembrane helix</keyword>
<keyword evidence="2" id="KW-0472">Membrane</keyword>
<accession>A0ABV7T4V2</accession>
<protein>
    <submittedName>
        <fullName evidence="3">Multidrug transporter</fullName>
    </submittedName>
</protein>
<evidence type="ECO:0000256" key="1">
    <source>
        <dbReference type="SAM" id="MobiDB-lite"/>
    </source>
</evidence>
<feature type="region of interest" description="Disordered" evidence="1">
    <location>
        <begin position="103"/>
        <end position="124"/>
    </location>
</feature>
<dbReference type="RefSeq" id="WP_386360766.1">
    <property type="nucleotide sequence ID" value="NZ_JBHRXZ010000003.1"/>
</dbReference>
<evidence type="ECO:0000313" key="4">
    <source>
        <dbReference type="Proteomes" id="UP001595630"/>
    </source>
</evidence>
<name>A0ABV7T4V2_9GAMM</name>
<evidence type="ECO:0000313" key="3">
    <source>
        <dbReference type="EMBL" id="MFC3606591.1"/>
    </source>
</evidence>
<dbReference type="EMBL" id="JBHRXZ010000003">
    <property type="protein sequence ID" value="MFC3606591.1"/>
    <property type="molecule type" value="Genomic_DNA"/>
</dbReference>
<keyword evidence="4" id="KW-1185">Reference proteome</keyword>
<feature type="transmembrane region" description="Helical" evidence="2">
    <location>
        <begin position="25"/>
        <end position="42"/>
    </location>
</feature>